<dbReference type="AlphaFoldDB" id="X1K943"/>
<dbReference type="PROSITE" id="PS50926">
    <property type="entry name" value="TRAM"/>
    <property type="match status" value="1"/>
</dbReference>
<dbReference type="InterPro" id="IPR002792">
    <property type="entry name" value="TRAM_dom"/>
</dbReference>
<sequence>MRPRVEEKVKKERSNHLRELGKDLAQNFASRFLGESLRILVEERVDSKTGWFSGYTDNYIRASFKGENELKNKLVMARLLSANQGEVLGEVEKVFSC</sequence>
<feature type="domain" description="TRAM" evidence="1">
    <location>
        <begin position="30"/>
        <end position="93"/>
    </location>
</feature>
<accession>X1K943</accession>
<evidence type="ECO:0000313" key="2">
    <source>
        <dbReference type="EMBL" id="GAH86769.1"/>
    </source>
</evidence>
<protein>
    <recommendedName>
        <fullName evidence="1">TRAM domain-containing protein</fullName>
    </recommendedName>
</protein>
<gene>
    <name evidence="2" type="ORF">S03H2_67190</name>
</gene>
<name>X1K943_9ZZZZ</name>
<comment type="caution">
    <text evidence="2">The sequence shown here is derived from an EMBL/GenBank/DDBJ whole genome shotgun (WGS) entry which is preliminary data.</text>
</comment>
<dbReference type="EMBL" id="BARU01043947">
    <property type="protein sequence ID" value="GAH86769.1"/>
    <property type="molecule type" value="Genomic_DNA"/>
</dbReference>
<evidence type="ECO:0000259" key="1">
    <source>
        <dbReference type="PROSITE" id="PS50926"/>
    </source>
</evidence>
<proteinExistence type="predicted"/>
<organism evidence="2">
    <name type="scientific">marine sediment metagenome</name>
    <dbReference type="NCBI Taxonomy" id="412755"/>
    <lineage>
        <taxon>unclassified sequences</taxon>
        <taxon>metagenomes</taxon>
        <taxon>ecological metagenomes</taxon>
    </lineage>
</organism>
<reference evidence="2" key="1">
    <citation type="journal article" date="2014" name="Front. Microbiol.">
        <title>High frequency of phylogenetically diverse reductive dehalogenase-homologous genes in deep subseafloor sedimentary metagenomes.</title>
        <authorList>
            <person name="Kawai M."/>
            <person name="Futagami T."/>
            <person name="Toyoda A."/>
            <person name="Takaki Y."/>
            <person name="Nishi S."/>
            <person name="Hori S."/>
            <person name="Arai W."/>
            <person name="Tsubouchi T."/>
            <person name="Morono Y."/>
            <person name="Uchiyama I."/>
            <person name="Ito T."/>
            <person name="Fujiyama A."/>
            <person name="Inagaki F."/>
            <person name="Takami H."/>
        </authorList>
    </citation>
    <scope>NUCLEOTIDE SEQUENCE</scope>
    <source>
        <strain evidence="2">Expedition CK06-06</strain>
    </source>
</reference>